<dbReference type="InterPro" id="IPR004107">
    <property type="entry name" value="Integrase_SAM-like_N"/>
</dbReference>
<dbReference type="InterPro" id="IPR002104">
    <property type="entry name" value="Integrase_catalytic"/>
</dbReference>
<accession>M0CJ46</accession>
<evidence type="ECO:0000259" key="6">
    <source>
        <dbReference type="PROSITE" id="PS51900"/>
    </source>
</evidence>
<dbReference type="PROSITE" id="PS51900">
    <property type="entry name" value="CB"/>
    <property type="match status" value="1"/>
</dbReference>
<dbReference type="GO" id="GO:0006310">
    <property type="term" value="P:DNA recombination"/>
    <property type="evidence" value="ECO:0007669"/>
    <property type="project" value="UniProtKB-KW"/>
</dbReference>
<dbReference type="PANTHER" id="PTHR30349:SF41">
    <property type="entry name" value="INTEGRASE_RECOMBINASE PROTEIN MJ0367-RELATED"/>
    <property type="match status" value="1"/>
</dbReference>
<evidence type="ECO:0000256" key="4">
    <source>
        <dbReference type="PROSITE-ProRule" id="PRU01248"/>
    </source>
</evidence>
<dbReference type="EMBL" id="AOIU01000036">
    <property type="protein sequence ID" value="ELZ22387.1"/>
    <property type="molecule type" value="Genomic_DNA"/>
</dbReference>
<sequence>MPGLFGWSAVSDDLVPLAPEEGVDRFLQHREPSVRESTLQNGRTRLAHFLDWCDEQQIDNLNELTGRQLADFVAWRQTDIAPITLQKQLSTIRQACRWWADIDAVDEGLAEKVHAPELPDGAESRDVHLDPERAERALAYFGQYQYASRDHALLALIWRTGMRRGAVRSLDVEDLSPDDHAVRLEHRIDEGTKLKNGESGERWVFLGPKWYQIIEDYAANPNRTQGTDEYGRRPLFTKADGGRPTAQSIYNWLMRALHPCTYASCPHDRTPETCEARGRNSNVAACPSSRSPHAVRRGSITYHLREDTPPETVSERMDVSLEVLYQHYDARTEREKMDVRTDHLPDE</sequence>
<dbReference type="PANTHER" id="PTHR30349">
    <property type="entry name" value="PHAGE INTEGRASE-RELATED"/>
    <property type="match status" value="1"/>
</dbReference>
<dbReference type="GO" id="GO:0015074">
    <property type="term" value="P:DNA integration"/>
    <property type="evidence" value="ECO:0007669"/>
    <property type="project" value="UniProtKB-KW"/>
</dbReference>
<feature type="domain" description="Core-binding (CB)" evidence="6">
    <location>
        <begin position="17"/>
        <end position="100"/>
    </location>
</feature>
<protein>
    <submittedName>
        <fullName evidence="7">Integrase</fullName>
    </submittedName>
</protein>
<name>M0CJ46_9EURY</name>
<dbReference type="PROSITE" id="PS51898">
    <property type="entry name" value="TYR_RECOMBINASE"/>
    <property type="match status" value="1"/>
</dbReference>
<evidence type="ECO:0000259" key="5">
    <source>
        <dbReference type="PROSITE" id="PS51898"/>
    </source>
</evidence>
<dbReference type="InterPro" id="IPR013762">
    <property type="entry name" value="Integrase-like_cat_sf"/>
</dbReference>
<gene>
    <name evidence="7" type="ORF">C475_17783</name>
</gene>
<keyword evidence="8" id="KW-1185">Reference proteome</keyword>
<evidence type="ECO:0000256" key="1">
    <source>
        <dbReference type="ARBA" id="ARBA00022908"/>
    </source>
</evidence>
<keyword evidence="3" id="KW-0233">DNA recombination</keyword>
<dbReference type="InterPro" id="IPR044068">
    <property type="entry name" value="CB"/>
</dbReference>
<dbReference type="Proteomes" id="UP000011626">
    <property type="component" value="Unassembled WGS sequence"/>
</dbReference>
<dbReference type="Gene3D" id="1.10.150.130">
    <property type="match status" value="1"/>
</dbReference>
<dbReference type="Gene3D" id="1.10.443.10">
    <property type="entry name" value="Intergrase catalytic core"/>
    <property type="match status" value="1"/>
</dbReference>
<dbReference type="AlphaFoldDB" id="M0CJ46"/>
<dbReference type="eggNOG" id="arCOG01250">
    <property type="taxonomic scope" value="Archaea"/>
</dbReference>
<evidence type="ECO:0000256" key="2">
    <source>
        <dbReference type="ARBA" id="ARBA00023125"/>
    </source>
</evidence>
<feature type="domain" description="Tyr recombinase" evidence="5">
    <location>
        <begin position="124"/>
        <end position="341"/>
    </location>
</feature>
<dbReference type="InterPro" id="IPR011010">
    <property type="entry name" value="DNA_brk_join_enz"/>
</dbReference>
<dbReference type="STRING" id="797114.C475_17783"/>
<dbReference type="PATRIC" id="fig|797114.5.peg.3626"/>
<organism evidence="7 8">
    <name type="scientific">Halosimplex carlsbadense 2-9-1</name>
    <dbReference type="NCBI Taxonomy" id="797114"/>
    <lineage>
        <taxon>Archaea</taxon>
        <taxon>Methanobacteriati</taxon>
        <taxon>Methanobacteriota</taxon>
        <taxon>Stenosarchaea group</taxon>
        <taxon>Halobacteria</taxon>
        <taxon>Halobacteriales</taxon>
        <taxon>Haloarculaceae</taxon>
        <taxon>Halosimplex</taxon>
    </lineage>
</organism>
<dbReference type="GO" id="GO:0003677">
    <property type="term" value="F:DNA binding"/>
    <property type="evidence" value="ECO:0007669"/>
    <property type="project" value="UniProtKB-UniRule"/>
</dbReference>
<evidence type="ECO:0000313" key="7">
    <source>
        <dbReference type="EMBL" id="ELZ22387.1"/>
    </source>
</evidence>
<dbReference type="SUPFAM" id="SSF56349">
    <property type="entry name" value="DNA breaking-rejoining enzymes"/>
    <property type="match status" value="1"/>
</dbReference>
<dbReference type="InterPro" id="IPR050090">
    <property type="entry name" value="Tyrosine_recombinase_XerCD"/>
</dbReference>
<evidence type="ECO:0000313" key="8">
    <source>
        <dbReference type="Proteomes" id="UP000011626"/>
    </source>
</evidence>
<reference evidence="7 8" key="1">
    <citation type="journal article" date="2014" name="PLoS Genet.">
        <title>Phylogenetically driven sequencing of extremely halophilic archaea reveals strategies for static and dynamic osmo-response.</title>
        <authorList>
            <person name="Becker E.A."/>
            <person name="Seitzer P.M."/>
            <person name="Tritt A."/>
            <person name="Larsen D."/>
            <person name="Krusor M."/>
            <person name="Yao A.I."/>
            <person name="Wu D."/>
            <person name="Madern D."/>
            <person name="Eisen J.A."/>
            <person name="Darling A.E."/>
            <person name="Facciotti M.T."/>
        </authorList>
    </citation>
    <scope>NUCLEOTIDE SEQUENCE [LARGE SCALE GENOMIC DNA]</scope>
    <source>
        <strain evidence="7 8">2-9-1</strain>
    </source>
</reference>
<keyword evidence="1" id="KW-0229">DNA integration</keyword>
<keyword evidence="2 4" id="KW-0238">DNA-binding</keyword>
<comment type="caution">
    <text evidence="7">The sequence shown here is derived from an EMBL/GenBank/DDBJ whole genome shotgun (WGS) entry which is preliminary data.</text>
</comment>
<proteinExistence type="predicted"/>
<dbReference type="InterPro" id="IPR010998">
    <property type="entry name" value="Integrase_recombinase_N"/>
</dbReference>
<dbReference type="Pfam" id="PF02899">
    <property type="entry name" value="Phage_int_SAM_1"/>
    <property type="match status" value="1"/>
</dbReference>
<dbReference type="CDD" id="cd00397">
    <property type="entry name" value="DNA_BRE_C"/>
    <property type="match status" value="1"/>
</dbReference>
<evidence type="ECO:0000256" key="3">
    <source>
        <dbReference type="ARBA" id="ARBA00023172"/>
    </source>
</evidence>